<dbReference type="Proteomes" id="UP000639403">
    <property type="component" value="Unassembled WGS sequence"/>
</dbReference>
<dbReference type="PANTHER" id="PTHR23402:SF1">
    <property type="entry name" value="PYROGLUTAMYL-PEPTIDASE I"/>
    <property type="match status" value="1"/>
</dbReference>
<dbReference type="GO" id="GO:0006508">
    <property type="term" value="P:proteolysis"/>
    <property type="evidence" value="ECO:0007669"/>
    <property type="project" value="UniProtKB-KW"/>
</dbReference>
<proteinExistence type="inferred from homology"/>
<keyword evidence="3" id="KW-0378">Hydrolase</keyword>
<dbReference type="AlphaFoldDB" id="A0A8H7P190"/>
<keyword evidence="4" id="KW-0788">Thiol protease</keyword>
<dbReference type="InterPro" id="IPR036440">
    <property type="entry name" value="Peptidase_C15-like_sf"/>
</dbReference>
<comment type="similarity">
    <text evidence="1">Belongs to the peptidase C15 family.</text>
</comment>
<evidence type="ECO:0000313" key="5">
    <source>
        <dbReference type="EMBL" id="KAF9813019.1"/>
    </source>
</evidence>
<dbReference type="PANTHER" id="PTHR23402">
    <property type="entry name" value="PROTEASE FAMILY C15 PYROGLUTAMYL-PEPTIDASE I-RELATED"/>
    <property type="match status" value="1"/>
</dbReference>
<comment type="caution">
    <text evidence="5">The sequence shown here is derived from an EMBL/GenBank/DDBJ whole genome shotgun (WGS) entry which is preliminary data.</text>
</comment>
<evidence type="ECO:0008006" key="7">
    <source>
        <dbReference type="Google" id="ProtNLM"/>
    </source>
</evidence>
<accession>A0A8H7P190</accession>
<reference evidence="5" key="1">
    <citation type="submission" date="2020-11" db="EMBL/GenBank/DDBJ databases">
        <authorList>
            <person name="Koelle M."/>
            <person name="Horta M.A.C."/>
            <person name="Nowrousian M."/>
            <person name="Ohm R.A."/>
            <person name="Benz P."/>
            <person name="Pilgard A."/>
        </authorList>
    </citation>
    <scope>NUCLEOTIDE SEQUENCE</scope>
    <source>
        <strain evidence="5">FPRL280</strain>
    </source>
</reference>
<organism evidence="5 6">
    <name type="scientific">Rhodonia placenta</name>
    <dbReference type="NCBI Taxonomy" id="104341"/>
    <lineage>
        <taxon>Eukaryota</taxon>
        <taxon>Fungi</taxon>
        <taxon>Dikarya</taxon>
        <taxon>Basidiomycota</taxon>
        <taxon>Agaricomycotina</taxon>
        <taxon>Agaricomycetes</taxon>
        <taxon>Polyporales</taxon>
        <taxon>Adustoporiaceae</taxon>
        <taxon>Rhodonia</taxon>
    </lineage>
</organism>
<dbReference type="Gene3D" id="3.40.630.20">
    <property type="entry name" value="Peptidase C15, pyroglutamyl peptidase I-like"/>
    <property type="match status" value="1"/>
</dbReference>
<evidence type="ECO:0000256" key="1">
    <source>
        <dbReference type="ARBA" id="ARBA00006641"/>
    </source>
</evidence>
<evidence type="ECO:0000313" key="6">
    <source>
        <dbReference type="Proteomes" id="UP000639403"/>
    </source>
</evidence>
<gene>
    <name evidence="5" type="ORF">IEO21_05805</name>
</gene>
<evidence type="ECO:0000256" key="4">
    <source>
        <dbReference type="ARBA" id="ARBA00022807"/>
    </source>
</evidence>
<name>A0A8H7P190_9APHY</name>
<evidence type="ECO:0000256" key="2">
    <source>
        <dbReference type="ARBA" id="ARBA00022670"/>
    </source>
</evidence>
<dbReference type="EMBL" id="JADOXO010000114">
    <property type="protein sequence ID" value="KAF9813019.1"/>
    <property type="molecule type" value="Genomic_DNA"/>
</dbReference>
<reference evidence="5" key="2">
    <citation type="journal article" name="Front. Microbiol.">
        <title>Degradative Capacity of Two Strains of Rhodonia placenta: From Phenotype to Genotype.</title>
        <authorList>
            <person name="Kolle M."/>
            <person name="Horta M.A.C."/>
            <person name="Nowrousian M."/>
            <person name="Ohm R.A."/>
            <person name="Benz J.P."/>
            <person name="Pilgard A."/>
        </authorList>
    </citation>
    <scope>NUCLEOTIDE SEQUENCE</scope>
    <source>
        <strain evidence="5">FPRL280</strain>
    </source>
</reference>
<dbReference type="InterPro" id="IPR016125">
    <property type="entry name" value="Peptidase_C15-like"/>
</dbReference>
<sequence length="239" mass="25864">MPVPADAVDPNALRVLVTGYGPFRTFKVNPSWLAVKPLHNTTAYTSGPVPRPVHITSLEVPTLYDAVLSLVPGLHARPPVVPAPKDPAFAVAPPPADGYDFILHVGVMSRAGNPIRLEQLGHKYGYDQDDADGKFCPVVHKGDPPVRGFGNGYEDSPEELLTPIDCPALLEHIRSTGQEHIALSLDAGRYLCDFINYCSLAESKRTATHAKKSTPVLFIHIPPVNEPLSTKEPISSVNQ</sequence>
<evidence type="ECO:0000256" key="3">
    <source>
        <dbReference type="ARBA" id="ARBA00022801"/>
    </source>
</evidence>
<dbReference type="GO" id="GO:0008234">
    <property type="term" value="F:cysteine-type peptidase activity"/>
    <property type="evidence" value="ECO:0007669"/>
    <property type="project" value="UniProtKB-KW"/>
</dbReference>
<dbReference type="SUPFAM" id="SSF53182">
    <property type="entry name" value="Pyrrolidone carboxyl peptidase (pyroglutamate aminopeptidase)"/>
    <property type="match status" value="1"/>
</dbReference>
<keyword evidence="2" id="KW-0645">Protease</keyword>
<protein>
    <recommendedName>
        <fullName evidence="7">Peptidase C15, pyroglutamyl peptidase I-like protein</fullName>
    </recommendedName>
</protein>